<dbReference type="SUPFAM" id="SSF53686">
    <property type="entry name" value="Tryptophan synthase beta subunit-like PLP-dependent enzymes"/>
    <property type="match status" value="1"/>
</dbReference>
<name>A0A952AL41_9BACT</name>
<dbReference type="EMBL" id="JACFOF010000003">
    <property type="protein sequence ID" value="MBW7953533.1"/>
    <property type="molecule type" value="Genomic_DNA"/>
</dbReference>
<dbReference type="GO" id="GO:0006567">
    <property type="term" value="P:L-threonine catabolic process"/>
    <property type="evidence" value="ECO:0007669"/>
    <property type="project" value="TreeGrafter"/>
</dbReference>
<dbReference type="Pfam" id="PF00291">
    <property type="entry name" value="PALP"/>
    <property type="match status" value="1"/>
</dbReference>
<feature type="domain" description="Tryptophan synthase beta chain-like PALP" evidence="4">
    <location>
        <begin position="17"/>
        <end position="260"/>
    </location>
</feature>
<keyword evidence="3" id="KW-0456">Lyase</keyword>
<protein>
    <submittedName>
        <fullName evidence="5">Pyridoxal-phosphate dependent enzyme</fullName>
    </submittedName>
</protein>
<dbReference type="InterPro" id="IPR001926">
    <property type="entry name" value="TrpB-like_PALP"/>
</dbReference>
<evidence type="ECO:0000313" key="6">
    <source>
        <dbReference type="Proteomes" id="UP000781173"/>
    </source>
</evidence>
<dbReference type="PANTHER" id="PTHR48078:SF6">
    <property type="entry name" value="L-THREONINE DEHYDRATASE CATABOLIC TDCB"/>
    <property type="match status" value="1"/>
</dbReference>
<keyword evidence="2" id="KW-0663">Pyridoxal phosphate</keyword>
<comment type="caution">
    <text evidence="5">The sequence shown here is derived from an EMBL/GenBank/DDBJ whole genome shotgun (WGS) entry which is preliminary data.</text>
</comment>
<gene>
    <name evidence="5" type="ORF">H3C67_01995</name>
</gene>
<sequence length="300" mass="33083">MWDYRQLHSILPQNRLTLGEGNTALEQISLNGNDLYLKFEDANPNGSFKDRSLAYQLSYYVQNENKHFTISSSGNAAISAAAYANLAKVKLCIFVSTNITELKLTRLEQHKSEFVEIRKVAKPKSSVIQYARESNAINLRGSVDDVALIGFKTIAYEIAEQLPDADAVFVPCSSATSSVAIAQGFAETNRNVALHVVQTTRICPIVSNFDQVTLTKTSLADAIVDRVAKRKKQVLIEIEKSNGFGWIITDQELLTAEKLIEDTLPNKKISYNSLLAVAAYLKAIKSGYSYVKPVAIISGL</sequence>
<proteinExistence type="predicted"/>
<dbReference type="GO" id="GO:0009097">
    <property type="term" value="P:isoleucine biosynthetic process"/>
    <property type="evidence" value="ECO:0007669"/>
    <property type="project" value="TreeGrafter"/>
</dbReference>
<evidence type="ECO:0000256" key="2">
    <source>
        <dbReference type="ARBA" id="ARBA00022898"/>
    </source>
</evidence>
<evidence type="ECO:0000256" key="1">
    <source>
        <dbReference type="ARBA" id="ARBA00001933"/>
    </source>
</evidence>
<dbReference type="GO" id="GO:0006565">
    <property type="term" value="P:L-serine catabolic process"/>
    <property type="evidence" value="ECO:0007669"/>
    <property type="project" value="TreeGrafter"/>
</dbReference>
<evidence type="ECO:0000313" key="5">
    <source>
        <dbReference type="EMBL" id="MBW7953533.1"/>
    </source>
</evidence>
<comment type="cofactor">
    <cofactor evidence="1">
        <name>pyridoxal 5'-phosphate</name>
        <dbReference type="ChEBI" id="CHEBI:597326"/>
    </cofactor>
</comment>
<organism evidence="5 6">
    <name type="scientific">Candidatus Dojkabacteria bacterium</name>
    <dbReference type="NCBI Taxonomy" id="2099670"/>
    <lineage>
        <taxon>Bacteria</taxon>
        <taxon>Candidatus Dojkabacteria</taxon>
    </lineage>
</organism>
<accession>A0A952AL41</accession>
<dbReference type="Proteomes" id="UP000781173">
    <property type="component" value="Unassembled WGS sequence"/>
</dbReference>
<dbReference type="PANTHER" id="PTHR48078">
    <property type="entry name" value="THREONINE DEHYDRATASE, MITOCHONDRIAL-RELATED"/>
    <property type="match status" value="1"/>
</dbReference>
<dbReference type="AlphaFoldDB" id="A0A952AL41"/>
<evidence type="ECO:0000256" key="3">
    <source>
        <dbReference type="ARBA" id="ARBA00023239"/>
    </source>
</evidence>
<dbReference type="GO" id="GO:0003941">
    <property type="term" value="F:L-serine ammonia-lyase activity"/>
    <property type="evidence" value="ECO:0007669"/>
    <property type="project" value="TreeGrafter"/>
</dbReference>
<dbReference type="InterPro" id="IPR050147">
    <property type="entry name" value="Ser/Thr_Dehydratase"/>
</dbReference>
<dbReference type="Gene3D" id="3.40.50.1100">
    <property type="match status" value="2"/>
</dbReference>
<dbReference type="InterPro" id="IPR036052">
    <property type="entry name" value="TrpB-like_PALP_sf"/>
</dbReference>
<reference evidence="5" key="1">
    <citation type="journal article" date="2022" name="ISME J.">
        <title>A general approach to explore prokaryotic protein glycosylation reveals the unique surface layer modulation of an anammox bacterium.</title>
        <authorList>
            <person name="Pabst M."/>
            <person name="Grouzdev D.S."/>
            <person name="Lawson C.E."/>
            <person name="Kleikamp H.B.C."/>
            <person name="de Ram C."/>
            <person name="Louwen R."/>
            <person name="Lin Y.M."/>
            <person name="Lucker S."/>
            <person name="van Loosdrecht M.C.M."/>
            <person name="Laureni M."/>
        </authorList>
    </citation>
    <scope>NUCLEOTIDE SEQUENCE</scope>
    <source>
        <strain evidence="5">BROCD043</strain>
    </source>
</reference>
<evidence type="ECO:0000259" key="4">
    <source>
        <dbReference type="Pfam" id="PF00291"/>
    </source>
</evidence>
<dbReference type="GO" id="GO:0004794">
    <property type="term" value="F:threonine deaminase activity"/>
    <property type="evidence" value="ECO:0007669"/>
    <property type="project" value="TreeGrafter"/>
</dbReference>